<proteinExistence type="inferred from homology"/>
<organism evidence="7 8">
    <name type="scientific">Herbiconiux flava</name>
    <dbReference type="NCBI Taxonomy" id="881268"/>
    <lineage>
        <taxon>Bacteria</taxon>
        <taxon>Bacillati</taxon>
        <taxon>Actinomycetota</taxon>
        <taxon>Actinomycetes</taxon>
        <taxon>Micrococcales</taxon>
        <taxon>Microbacteriaceae</taxon>
        <taxon>Herbiconiux</taxon>
    </lineage>
</organism>
<dbReference type="Pfam" id="PF13620">
    <property type="entry name" value="CarboxypepD_reg"/>
    <property type="match status" value="5"/>
</dbReference>
<sequence length="770" mass="78239">MIPNTFVSASQRNGTGFWGYTYTDAQGAYRIDSVPTGDYVLSFQNQPSYVNEYWNDTTDFLSATLLRVDGSDVTGIDAGLVRTGAVSGTVTDASTGRPLAGVSVQARPKSGSYTFGQTAVTDAAGAYRITGVAPGATTLSFDASAESAYIDEWWNDRASQSEATFFTVSSGKTTVGRDAALAPGGSISGTIKGTGGVPLQYVSVQVVNPDGSIVGWANTNAAGSYVIGGLRSGSYLLGVNLSPSADYTPQWWKGKPTRETATPIAVTAGQAVTKRDITLTRGATVSGTVTSATTGAPLSMVTVSAVDASGFSSKSGYTDAGGAYTITGLPAGSYSFKFAPSSVADSAAYAYQWSGGAGLRSAATTTTVATSQVVTGVNASLTKGGSISGIVKDAQTLVPLPQANVNVYDADGAYAGYTYTSGKGAYTVRSLPAGTYRISFSTLDDHALQWWSGKSMLSNANPSALPAGGALTGRNALLKTSGTVAGRVTDAAGAPIKGIWVTGWLFDSTGTAAASSTTTDADGRYTLLGLPPGQVKIGFSDHHWTEPSTKGRYVDTFWSGAASVDTGTPVTVTGGGVVPDVSTSMTLRPKPFTTSPVPTITGTAAVGSILKAVTTGWSPAPAFGYQWLCSGTPIPGATASSYRLVKADAGATVSVAVTGTLTGYTTTTRTSSVTAAVLAKLSATPTPIISGVPSVGTTLTAQPGAWAPAPVALSYQWLRDGVPLTGKVKSVYLLSTADTGHSISVAVTGTKQGYAIVTQTSSPVAIRAAG</sequence>
<accession>A0A852SRK2</accession>
<dbReference type="Gene3D" id="2.60.40.10">
    <property type="entry name" value="Immunoglobulins"/>
    <property type="match status" value="3"/>
</dbReference>
<comment type="catalytic activity">
    <reaction evidence="1">
        <text>Endohydrolysis of (1-&gt;4)-alpha-D-glucosidic linkages in polysaccharides containing three or more (1-&gt;4)-alpha-linked D-glucose units.</text>
        <dbReference type="EC" id="3.2.1.1"/>
    </reaction>
</comment>
<evidence type="ECO:0000313" key="7">
    <source>
        <dbReference type="EMBL" id="NYD71487.1"/>
    </source>
</evidence>
<dbReference type="EMBL" id="JACCBM010000001">
    <property type="protein sequence ID" value="NYD71487.1"/>
    <property type="molecule type" value="Genomic_DNA"/>
</dbReference>
<dbReference type="SUPFAM" id="SSF49464">
    <property type="entry name" value="Carboxypeptidase regulatory domain-like"/>
    <property type="match status" value="2"/>
</dbReference>
<keyword evidence="4" id="KW-0964">Secreted</keyword>
<evidence type="ECO:0000256" key="5">
    <source>
        <dbReference type="ARBA" id="ARBA00022729"/>
    </source>
</evidence>
<dbReference type="RefSeq" id="WP_179548429.1">
    <property type="nucleotide sequence ID" value="NZ_BSEW01000002.1"/>
</dbReference>
<dbReference type="Gene3D" id="2.60.40.1120">
    <property type="entry name" value="Carboxypeptidase-like, regulatory domain"/>
    <property type="match status" value="3"/>
</dbReference>
<dbReference type="InterPro" id="IPR013784">
    <property type="entry name" value="Carb-bd-like_fold"/>
</dbReference>
<name>A0A852SRK2_9MICO</name>
<dbReference type="GO" id="GO:0005975">
    <property type="term" value="P:carbohydrate metabolic process"/>
    <property type="evidence" value="ECO:0007669"/>
    <property type="project" value="UniProtKB-ARBA"/>
</dbReference>
<gene>
    <name evidence="7" type="ORF">BJ984_002645</name>
</gene>
<comment type="similarity">
    <text evidence="2">Belongs to the serine-aspartate repeat-containing protein (SDr) family.</text>
</comment>
<evidence type="ECO:0000256" key="1">
    <source>
        <dbReference type="ARBA" id="ARBA00000548"/>
    </source>
</evidence>
<keyword evidence="8" id="KW-1185">Reference proteome</keyword>
<evidence type="ECO:0000256" key="6">
    <source>
        <dbReference type="ARBA" id="ARBA00030238"/>
    </source>
</evidence>
<keyword evidence="7" id="KW-0560">Oxidoreductase</keyword>
<keyword evidence="7" id="KW-0223">Dioxygenase</keyword>
<dbReference type="InterPro" id="IPR013783">
    <property type="entry name" value="Ig-like_fold"/>
</dbReference>
<dbReference type="GO" id="GO:0004556">
    <property type="term" value="F:alpha-amylase activity"/>
    <property type="evidence" value="ECO:0007669"/>
    <property type="project" value="UniProtKB-EC"/>
</dbReference>
<dbReference type="GO" id="GO:0051213">
    <property type="term" value="F:dioxygenase activity"/>
    <property type="evidence" value="ECO:0007669"/>
    <property type="project" value="UniProtKB-KW"/>
</dbReference>
<dbReference type="SUPFAM" id="SSF117074">
    <property type="entry name" value="Hypothetical protein PA1324"/>
    <property type="match status" value="1"/>
</dbReference>
<evidence type="ECO:0000256" key="2">
    <source>
        <dbReference type="ARBA" id="ARBA00007257"/>
    </source>
</evidence>
<dbReference type="GO" id="GO:0030246">
    <property type="term" value="F:carbohydrate binding"/>
    <property type="evidence" value="ECO:0007669"/>
    <property type="project" value="InterPro"/>
</dbReference>
<evidence type="ECO:0000313" key="8">
    <source>
        <dbReference type="Proteomes" id="UP000549913"/>
    </source>
</evidence>
<dbReference type="PANTHER" id="PTHR36108">
    <property type="entry name" value="COLOSSIN-B-RELATED"/>
    <property type="match status" value="1"/>
</dbReference>
<dbReference type="InterPro" id="IPR008969">
    <property type="entry name" value="CarboxyPept-like_regulatory"/>
</dbReference>
<keyword evidence="5" id="KW-0732">Signal</keyword>
<dbReference type="Proteomes" id="UP000549913">
    <property type="component" value="Unassembled WGS sequence"/>
</dbReference>
<dbReference type="SUPFAM" id="SSF49452">
    <property type="entry name" value="Starch-binding domain-like"/>
    <property type="match status" value="3"/>
</dbReference>
<dbReference type="PANTHER" id="PTHR36108:SF13">
    <property type="entry name" value="COLOSSIN-B-RELATED"/>
    <property type="match status" value="1"/>
</dbReference>
<protein>
    <recommendedName>
        <fullName evidence="3">alpha-amylase</fullName>
        <ecNumber evidence="3">3.2.1.1</ecNumber>
    </recommendedName>
    <alternativeName>
        <fullName evidence="6">1,4-alpha-D-glucan glucanohydrolase</fullName>
    </alternativeName>
</protein>
<dbReference type="EC" id="3.2.1.1" evidence="3"/>
<dbReference type="Gene3D" id="2.60.40.2700">
    <property type="match status" value="2"/>
</dbReference>
<evidence type="ECO:0000256" key="4">
    <source>
        <dbReference type="ARBA" id="ARBA00022525"/>
    </source>
</evidence>
<comment type="caution">
    <text evidence="7">The sequence shown here is derived from an EMBL/GenBank/DDBJ whole genome shotgun (WGS) entry which is preliminary data.</text>
</comment>
<evidence type="ECO:0000256" key="3">
    <source>
        <dbReference type="ARBA" id="ARBA00012595"/>
    </source>
</evidence>
<reference evidence="7 8" key="1">
    <citation type="submission" date="2020-07" db="EMBL/GenBank/DDBJ databases">
        <title>Sequencing the genomes of 1000 actinobacteria strains.</title>
        <authorList>
            <person name="Klenk H.-P."/>
        </authorList>
    </citation>
    <scope>NUCLEOTIDE SEQUENCE [LARGE SCALE GENOMIC DNA]</scope>
    <source>
        <strain evidence="7 8">DSM 26474</strain>
    </source>
</reference>
<dbReference type="AlphaFoldDB" id="A0A852SRK2"/>